<accession>A0ABY0XRQ5</accession>
<protein>
    <submittedName>
        <fullName evidence="1">Uncharacterized protein</fullName>
    </submittedName>
</protein>
<reference evidence="1 2" key="1">
    <citation type="submission" date="2016-10" db="EMBL/GenBank/DDBJ databases">
        <authorList>
            <person name="Varghese N."/>
            <person name="Submissions S."/>
        </authorList>
    </citation>
    <scope>NUCLEOTIDE SEQUENCE [LARGE SCALE GENOMIC DNA]</scope>
    <source>
        <strain evidence="1 2">DSM 18327</strain>
    </source>
</reference>
<organism evidence="1 2">
    <name type="scientific">Pseudomonas mohnii</name>
    <dbReference type="NCBI Taxonomy" id="395600"/>
    <lineage>
        <taxon>Bacteria</taxon>
        <taxon>Pseudomonadati</taxon>
        <taxon>Pseudomonadota</taxon>
        <taxon>Gammaproteobacteria</taxon>
        <taxon>Pseudomonadales</taxon>
        <taxon>Pseudomonadaceae</taxon>
        <taxon>Pseudomonas</taxon>
    </lineage>
</organism>
<comment type="caution">
    <text evidence="1">The sequence shown here is derived from an EMBL/GenBank/DDBJ whole genome shotgun (WGS) entry which is preliminary data.</text>
</comment>
<dbReference type="Proteomes" id="UP000199665">
    <property type="component" value="Unassembled WGS sequence"/>
</dbReference>
<proteinExistence type="predicted"/>
<sequence length="143" mass="13976">MAVTAPVIDLLPDPPLPTDPESVFDIKSGASLTAQQLMVPQLNISLSWVATQVNAAESYKNAAATSAGAAADSAAAANSSKNAAAQSAIDATNNGAEQVALAAAQANKAAVQASNAAASATAAESAQGSIGNLALMHSVALSF</sequence>
<dbReference type="EMBL" id="FNRV01000001">
    <property type="protein sequence ID" value="SEB99556.1"/>
    <property type="molecule type" value="Genomic_DNA"/>
</dbReference>
<name>A0ABY0XRQ5_9PSED</name>
<keyword evidence="2" id="KW-1185">Reference proteome</keyword>
<evidence type="ECO:0000313" key="1">
    <source>
        <dbReference type="EMBL" id="SEB99556.1"/>
    </source>
</evidence>
<evidence type="ECO:0000313" key="2">
    <source>
        <dbReference type="Proteomes" id="UP000199665"/>
    </source>
</evidence>
<gene>
    <name evidence="1" type="ORF">SAMN05216205_1188</name>
</gene>
<dbReference type="RefSeq" id="WP_090463409.1">
    <property type="nucleotide sequence ID" value="NZ_FNRV01000001.1"/>
</dbReference>